<keyword evidence="1" id="KW-0732">Signal</keyword>
<reference evidence="2 3" key="1">
    <citation type="submission" date="2020-01" db="EMBL/GenBank/DDBJ databases">
        <title>Ponticoccus aerotolerans gen. nov., sp. nov., an anaerobic bacterium and proposal of Ponticoccusceae fam. nov., Ponticoccusles ord. nov. and Ponticoccuse classis nov. in the phylum Kiritimatiellaeota.</title>
        <authorList>
            <person name="Zhou L.Y."/>
            <person name="Du Z.J."/>
        </authorList>
    </citation>
    <scope>NUCLEOTIDE SEQUENCE [LARGE SCALE GENOMIC DNA]</scope>
    <source>
        <strain evidence="2 3">S-5007</strain>
    </source>
</reference>
<organism evidence="2 3">
    <name type="scientific">Tichowtungia aerotolerans</name>
    <dbReference type="NCBI Taxonomy" id="2697043"/>
    <lineage>
        <taxon>Bacteria</taxon>
        <taxon>Pseudomonadati</taxon>
        <taxon>Kiritimatiellota</taxon>
        <taxon>Tichowtungiia</taxon>
        <taxon>Tichowtungiales</taxon>
        <taxon>Tichowtungiaceae</taxon>
        <taxon>Tichowtungia</taxon>
    </lineage>
</organism>
<name>A0A6P1MC93_9BACT</name>
<dbReference type="Proteomes" id="UP000464954">
    <property type="component" value="Chromosome"/>
</dbReference>
<feature type="signal peptide" evidence="1">
    <location>
        <begin position="1"/>
        <end position="19"/>
    </location>
</feature>
<protein>
    <submittedName>
        <fullName evidence="2">Uncharacterized protein</fullName>
    </submittedName>
</protein>
<sequence length="519" mass="53278">MRKITAGFAVLCCAVAVQATVIVSDSFSGDPGILNDRVTPVGELVWADTYSRAQLANDQVEVSVNNQLALVQTNALTGGLGAKVSAEFYLNGAGLAGGYGGATVGMSDGSGTLAVASGDGISMRLVTTASNTGKISLVVRNGGVVIFSGVSDSSLPGYDTDPIQLSVSFVNLTVIGTASNIVTGASVSKTITLTFDQAASLAMDRFGFNTTGYQSGTVIWDNFALEQISYIPDSIEVSDDFDSASGDLNGRVTPVGELTWNDNFSRASLTNDHVEVRVNDQLAWVRANMLVSGFGAEVSADFFLNGAGLAGAYGGATIGMFDGDGSSLAAIAGDGISMRLITTASNTGKISLVVKNGGTTVVSGLSDNSLPGYDTDPVRLSLSLEGLTVTGVASNTVTGASVAKTTTLTQEQADALSISGFGFNTTGYQSGTVLWDNFLLNQSGGVLEPIGSVTAELINSDLVFSWQGDAAGTYALQSRESLVSGDWSNVVENISGVDGQMAVTNEPGGLQAFYRLIGE</sequence>
<evidence type="ECO:0000313" key="3">
    <source>
        <dbReference type="Proteomes" id="UP000464954"/>
    </source>
</evidence>
<proteinExistence type="predicted"/>
<dbReference type="RefSeq" id="WP_160629895.1">
    <property type="nucleotide sequence ID" value="NZ_CP047593.1"/>
</dbReference>
<gene>
    <name evidence="2" type="ORF">GT409_15170</name>
</gene>
<dbReference type="AlphaFoldDB" id="A0A6P1MC93"/>
<feature type="chain" id="PRO_5026778534" evidence="1">
    <location>
        <begin position="20"/>
        <end position="519"/>
    </location>
</feature>
<evidence type="ECO:0000256" key="1">
    <source>
        <dbReference type="SAM" id="SignalP"/>
    </source>
</evidence>
<dbReference type="EMBL" id="CP047593">
    <property type="protein sequence ID" value="QHI70723.1"/>
    <property type="molecule type" value="Genomic_DNA"/>
</dbReference>
<dbReference type="KEGG" id="taer:GT409_15170"/>
<accession>A0A6P1MC93</accession>
<evidence type="ECO:0000313" key="2">
    <source>
        <dbReference type="EMBL" id="QHI70723.1"/>
    </source>
</evidence>
<keyword evidence="3" id="KW-1185">Reference proteome</keyword>